<comment type="similarity">
    <text evidence="4 10">Belongs to the OST1 family.</text>
</comment>
<proteinExistence type="inferred from homology"/>
<evidence type="ECO:0000256" key="1">
    <source>
        <dbReference type="ARBA" id="ARBA00002791"/>
    </source>
</evidence>
<comment type="pathway">
    <text evidence="3 10">Protein modification; protein glycosylation.</text>
</comment>
<evidence type="ECO:0000256" key="8">
    <source>
        <dbReference type="ARBA" id="ARBA00022989"/>
    </source>
</evidence>
<keyword evidence="8 10" id="KW-1133">Transmembrane helix</keyword>
<protein>
    <recommendedName>
        <fullName evidence="10">Dolichyl-diphosphooligosaccharide--protein glycosyltransferase subunit 1</fullName>
    </recommendedName>
</protein>
<dbReference type="GO" id="GO:0008250">
    <property type="term" value="C:oligosaccharyltransferase complex"/>
    <property type="evidence" value="ECO:0007669"/>
    <property type="project" value="UniProtKB-UniRule"/>
</dbReference>
<dbReference type="Proteomes" id="UP000055045">
    <property type="component" value="Unassembled WGS sequence"/>
</dbReference>
<evidence type="ECO:0000256" key="5">
    <source>
        <dbReference type="ARBA" id="ARBA00022692"/>
    </source>
</evidence>
<evidence type="ECO:0000256" key="6">
    <source>
        <dbReference type="ARBA" id="ARBA00022729"/>
    </source>
</evidence>
<evidence type="ECO:0000313" key="13">
    <source>
        <dbReference type="Proteomes" id="UP000055045"/>
    </source>
</evidence>
<dbReference type="AlphaFoldDB" id="A0A101MC97"/>
<dbReference type="PANTHER" id="PTHR21049:SF0">
    <property type="entry name" value="DOLICHYL-DIPHOSPHOOLIGOSACCHARIDE--PROTEIN GLYCOSYLTRANSFERASE SUBUNIT 1"/>
    <property type="match status" value="1"/>
</dbReference>
<dbReference type="GO" id="GO:0018279">
    <property type="term" value="P:protein N-linked glycosylation via asparagine"/>
    <property type="evidence" value="ECO:0007669"/>
    <property type="project" value="TreeGrafter"/>
</dbReference>
<comment type="subunit">
    <text evidence="10">Component of the oligosaccharyltransferase (OST) complex.</text>
</comment>
<evidence type="ECO:0000256" key="10">
    <source>
        <dbReference type="RuleBase" id="RU361143"/>
    </source>
</evidence>
<feature type="region of interest" description="Disordered" evidence="11">
    <location>
        <begin position="591"/>
        <end position="616"/>
    </location>
</feature>
<evidence type="ECO:0000256" key="9">
    <source>
        <dbReference type="ARBA" id="ARBA00023136"/>
    </source>
</evidence>
<comment type="caution">
    <text evidence="10">Lacks conserved residue(s) required for the propagation of feature annotation.</text>
</comment>
<dbReference type="EMBL" id="LLXE01000324">
    <property type="protein sequence ID" value="KUM57916.1"/>
    <property type="molecule type" value="Genomic_DNA"/>
</dbReference>
<feature type="region of interest" description="Disordered" evidence="11">
    <location>
        <begin position="831"/>
        <end position="850"/>
    </location>
</feature>
<keyword evidence="9 10" id="KW-0472">Membrane</keyword>
<keyword evidence="13" id="KW-1185">Reference proteome</keyword>
<feature type="compositionally biased region" description="Polar residues" evidence="11">
    <location>
        <begin position="603"/>
        <end position="616"/>
    </location>
</feature>
<reference evidence="12 13" key="1">
    <citation type="submission" date="2015-10" db="EMBL/GenBank/DDBJ databases">
        <title>Genome sequencing of Penicillium freii.</title>
        <authorList>
            <person name="Nguyen H.D."/>
            <person name="Visagie C.M."/>
            <person name="Seifert K.A."/>
        </authorList>
    </citation>
    <scope>NUCLEOTIDE SEQUENCE [LARGE SCALE GENOMIC DNA]</scope>
    <source>
        <strain evidence="12 13">DAOM 242723</strain>
    </source>
</reference>
<gene>
    <name evidence="12" type="ORF">ACN42_g9258</name>
</gene>
<comment type="subcellular location">
    <subcellularLocation>
        <location evidence="2 10">Endoplasmic reticulum membrane</location>
        <topology evidence="2 10">Single-pass type I membrane protein</topology>
    </subcellularLocation>
</comment>
<evidence type="ECO:0000256" key="7">
    <source>
        <dbReference type="ARBA" id="ARBA00022824"/>
    </source>
</evidence>
<organism evidence="12 13">
    <name type="scientific">Penicillium freii</name>
    <dbReference type="NCBI Taxonomy" id="48697"/>
    <lineage>
        <taxon>Eukaryota</taxon>
        <taxon>Fungi</taxon>
        <taxon>Dikarya</taxon>
        <taxon>Ascomycota</taxon>
        <taxon>Pezizomycotina</taxon>
        <taxon>Eurotiomycetes</taxon>
        <taxon>Eurotiomycetidae</taxon>
        <taxon>Eurotiales</taxon>
        <taxon>Aspergillaceae</taxon>
        <taxon>Penicillium</taxon>
    </lineage>
</organism>
<accession>A0A101MC97</accession>
<evidence type="ECO:0000256" key="2">
    <source>
        <dbReference type="ARBA" id="ARBA00004115"/>
    </source>
</evidence>
<comment type="function">
    <text evidence="1 10">Subunit of the oligosaccharyl transferase (OST) complex that catalyzes the initial transfer of a defined glycan (Glc(3)Man(9)GlcNAc(2) in eukaryotes) from the lipid carrier dolichol-pyrophosphate to an asparagine residue within an Asn-X-Ser/Thr consensus motif in nascent polypeptide chains, the first step in protein N-glycosylation. N-glycosylation occurs cotranslationally and the complex associates with the Sec61 complex at the channel-forming translocon complex that mediates protein translocation across the endoplasmic reticulum (ER). All subunits are required for a maximal enzyme activity.</text>
</comment>
<dbReference type="PANTHER" id="PTHR21049">
    <property type="entry name" value="RIBOPHORIN I"/>
    <property type="match status" value="1"/>
</dbReference>
<name>A0A101MC97_PENFR</name>
<dbReference type="UniPathway" id="UPA00378"/>
<dbReference type="Pfam" id="PF04597">
    <property type="entry name" value="Ribophorin_I"/>
    <property type="match status" value="1"/>
</dbReference>
<keyword evidence="5 10" id="KW-0812">Transmembrane</keyword>
<evidence type="ECO:0000313" key="12">
    <source>
        <dbReference type="EMBL" id="KUM57916.1"/>
    </source>
</evidence>
<feature type="transmembrane region" description="Helical" evidence="10">
    <location>
        <begin position="516"/>
        <end position="532"/>
    </location>
</feature>
<keyword evidence="6" id="KW-0732">Signal</keyword>
<sequence length="850" mass="95491">MGTTYHQLRKLPKVHRPDTFTTWILEPFEPWRNCVLRVFIMRFFTATVLGLLAPSLCAATNLTTPSRLDLPSGFKPPQVFKNTNLVRNTNLEKSYVRETINVVVENVDKKPQNDYYIPFSAEVFDRIGGFEVRDKKAPEKGRFNVDYTEAVSSDGNQYFVIHLPEPLAPKSQITLGISYSVLSSLSPLPATIGQADKQYLIYSFSAYMPSAYTTDTQKTKLKFPSTNVPDYTTTDGLKTGSDPERKGATYTYGPYNTAQVAPGTEHPITVRYEFTKPVITVNLLERDLEVSHWGGNLATEERYWLRNNGSELTNQFSRVEWTFTSYQKAPTSAVRELTYPLLPGSVDPYFIDDIGNVSTSRYRPSVGKSAGSLELKPRYPIFGGWNYSFRIGWNNDLASFLRRAAGVDSDSYVLKAPLIEGPKMAEGIQYERVIVRVVLPEGAHNVRFEILEGANSNGLPGANHIHARVSSLKTYMDTLGRTTLTLEVDSLTDEARDSKFVVTYDYSMVDALRKPLTVFAGLLTVFVAAWGIGKIDVSIKKRRVKGISPIDLYFLVLLFDSIILSSFTIRAFFFPHVPRGSSSATMLQIKESPNKTRPPPVDDNTTQDSPSKVNLTGTRDRLGPVVVFIARASSLTDHSYPKATMTTSQMHEYLRSLLVITMGEHRKQFGVLGLRPPRMQTIIQPPQSRISALSRIGKYLGMALEDARASKTECIFVLHGWDGWTTDKMTIAGLCEPFRDVPFSFHVYANRGTPREFFEVNGHKVNSYFRHKIAADDPAIVSDRLTALFIRMLEALPTLEYAKYYPVLSAAERETLAKYDKRIAGIYDHDELEVPPKPEGANPETPRRGV</sequence>
<dbReference type="InterPro" id="IPR007676">
    <property type="entry name" value="Ribophorin_I"/>
</dbReference>
<feature type="transmembrane region" description="Helical" evidence="10">
    <location>
        <begin position="552"/>
        <end position="573"/>
    </location>
</feature>
<comment type="caution">
    <text evidence="12">The sequence shown here is derived from an EMBL/GenBank/DDBJ whole genome shotgun (WGS) entry which is preliminary data.</text>
</comment>
<evidence type="ECO:0000256" key="4">
    <source>
        <dbReference type="ARBA" id="ARBA00008905"/>
    </source>
</evidence>
<dbReference type="STRING" id="48697.A0A101MC97"/>
<evidence type="ECO:0000256" key="3">
    <source>
        <dbReference type="ARBA" id="ARBA00004922"/>
    </source>
</evidence>
<keyword evidence="7 10" id="KW-0256">Endoplasmic reticulum</keyword>
<evidence type="ECO:0000256" key="11">
    <source>
        <dbReference type="SAM" id="MobiDB-lite"/>
    </source>
</evidence>